<dbReference type="PROSITE" id="PS50013">
    <property type="entry name" value="CHROMO_2"/>
    <property type="match status" value="1"/>
</dbReference>
<dbReference type="CDD" id="cd06558">
    <property type="entry name" value="crotonase-like"/>
    <property type="match status" value="1"/>
</dbReference>
<gene>
    <name evidence="6" type="primary">LOC118417196</name>
</gene>
<comment type="subcellular location">
    <subcellularLocation>
        <location evidence="1">Nucleus</location>
    </subcellularLocation>
</comment>
<evidence type="ECO:0000313" key="6">
    <source>
        <dbReference type="RefSeq" id="XP_035678543.1"/>
    </source>
</evidence>
<proteinExistence type="predicted"/>
<dbReference type="PRINTS" id="PR00504">
    <property type="entry name" value="CHROMODOMAIN"/>
</dbReference>
<keyword evidence="2" id="KW-0539">Nucleus</keyword>
<protein>
    <submittedName>
        <fullName evidence="6">Chromodomain Y-like protein 2</fullName>
    </submittedName>
</protein>
<dbReference type="InterPro" id="IPR017984">
    <property type="entry name" value="Chromo_dom_subgr"/>
</dbReference>
<feature type="compositionally biased region" description="Polar residues" evidence="3">
    <location>
        <begin position="298"/>
        <end position="314"/>
    </location>
</feature>
<feature type="compositionally biased region" description="Polar residues" evidence="3">
    <location>
        <begin position="173"/>
        <end position="183"/>
    </location>
</feature>
<dbReference type="InterPro" id="IPR014748">
    <property type="entry name" value="Enoyl-CoA_hydra_C"/>
</dbReference>
<evidence type="ECO:0000256" key="3">
    <source>
        <dbReference type="SAM" id="MobiDB-lite"/>
    </source>
</evidence>
<dbReference type="SMART" id="SM00298">
    <property type="entry name" value="CHROMO"/>
    <property type="match status" value="1"/>
</dbReference>
<dbReference type="GO" id="GO:0003714">
    <property type="term" value="F:transcription corepressor activity"/>
    <property type="evidence" value="ECO:0000318"/>
    <property type="project" value="GO_Central"/>
</dbReference>
<reference evidence="6" key="2">
    <citation type="submission" date="2025-08" db="UniProtKB">
        <authorList>
            <consortium name="RefSeq"/>
        </authorList>
    </citation>
    <scope>IDENTIFICATION</scope>
    <source>
        <strain evidence="6">S238N-H82</strain>
        <tissue evidence="6">Testes</tissue>
    </source>
</reference>
<feature type="domain" description="Chromo" evidence="4">
    <location>
        <begin position="34"/>
        <end position="93"/>
    </location>
</feature>
<reference evidence="5" key="1">
    <citation type="journal article" date="2020" name="Nat. Ecol. Evol.">
        <title>Deeply conserved synteny resolves early events in vertebrate evolution.</title>
        <authorList>
            <person name="Simakov O."/>
            <person name="Marletaz F."/>
            <person name="Yue J.X."/>
            <person name="O'Connell B."/>
            <person name="Jenkins J."/>
            <person name="Brandt A."/>
            <person name="Calef R."/>
            <person name="Tung C.H."/>
            <person name="Huang T.K."/>
            <person name="Schmutz J."/>
            <person name="Satoh N."/>
            <person name="Yu J.K."/>
            <person name="Putnam N.H."/>
            <person name="Green R.E."/>
            <person name="Rokhsar D.S."/>
        </authorList>
    </citation>
    <scope>NUCLEOTIDE SEQUENCE [LARGE SCALE GENOMIC DNA]</scope>
    <source>
        <strain evidence="5">S238N-H82</strain>
    </source>
</reference>
<dbReference type="Pfam" id="PF00378">
    <property type="entry name" value="ECH_1"/>
    <property type="match status" value="1"/>
</dbReference>
<dbReference type="GeneID" id="118417196"/>
<feature type="compositionally biased region" description="Basic residues" evidence="3">
    <location>
        <begin position="426"/>
        <end position="436"/>
    </location>
</feature>
<dbReference type="InterPro" id="IPR029045">
    <property type="entry name" value="ClpP/crotonase-like_dom_sf"/>
</dbReference>
<dbReference type="InterPro" id="IPR016197">
    <property type="entry name" value="Chromo-like_dom_sf"/>
</dbReference>
<dbReference type="GO" id="GO:0005634">
    <property type="term" value="C:nucleus"/>
    <property type="evidence" value="ECO:0000318"/>
    <property type="project" value="GO_Central"/>
</dbReference>
<feature type="compositionally biased region" description="Basic residues" evidence="3">
    <location>
        <begin position="462"/>
        <end position="472"/>
    </location>
</feature>
<dbReference type="OMA" id="EDKECFR"/>
<dbReference type="Gene3D" id="2.40.50.40">
    <property type="match status" value="1"/>
</dbReference>
<dbReference type="OrthoDB" id="409763at2759"/>
<dbReference type="CDD" id="cd00024">
    <property type="entry name" value="CD_CSD"/>
    <property type="match status" value="1"/>
</dbReference>
<name>A0A9J7LAD0_BRAFL</name>
<dbReference type="PROSITE" id="PS00598">
    <property type="entry name" value="CHROMO_1"/>
    <property type="match status" value="1"/>
</dbReference>
<evidence type="ECO:0000256" key="2">
    <source>
        <dbReference type="ARBA" id="ARBA00023242"/>
    </source>
</evidence>
<dbReference type="InterPro" id="IPR000953">
    <property type="entry name" value="Chromo/chromo_shadow_dom"/>
</dbReference>
<feature type="compositionally biased region" description="Polar residues" evidence="3">
    <location>
        <begin position="245"/>
        <end position="263"/>
    </location>
</feature>
<dbReference type="PANTHER" id="PTHR43684:SF11">
    <property type="entry name" value="CHROMO DOMAIN-CONTAINING PROTEIN"/>
    <property type="match status" value="1"/>
</dbReference>
<dbReference type="Proteomes" id="UP000001554">
    <property type="component" value="Chromosome 6"/>
</dbReference>
<feature type="region of interest" description="Disordered" evidence="3">
    <location>
        <begin position="124"/>
        <end position="333"/>
    </location>
</feature>
<dbReference type="AlphaFoldDB" id="A0A9J7LAD0"/>
<dbReference type="SUPFAM" id="SSF54160">
    <property type="entry name" value="Chromo domain-like"/>
    <property type="match status" value="1"/>
</dbReference>
<sequence>MRSRVVALFDIQILVTSPFLRPTKPAKMAPPEEFEVEKLQARREMKGRVEFLVRWKGYGSEEDSWEPISNLEGCVDMIHAFYENRRRFLLKKQQQIENKIIERVTSSNPNQPSRSRSRILSEMLPGNAVPNGSGPNGPTTTRSLERGASPPRITEIKQEPGSQPVSPRRSPAARQQKSQSPRRSVSPKRQRSTSMSKEETHAQEAHIPSARTASPKRKRKSPSPARRAKRRHREAPSGQEKDIEVSSTTTSISDASEGSSSFSVGAENEHVVPKVLPTPPSRRPSLLMGPTSPHRQRSLSFSAQKSPSDPTSPTRRMPYQPGSPLRMLPADNFPLSHSKLSELPMSESLSVTCPDSVKQMTTQQLSPVVTINPLSAEEISQKSEAPISRRTRSRASESVEVNVNGDTESDDTESHSSASVVEVGRVVKRRSPRKSGPKTLEEDRTKASESDSDDSEVSTRRPLPRKVKRPGSKYKHIALRSEEGYTHIKLLPSCRGKPMFRPQGMKELTNALNEIEDDDDSKLLLLSGSGSIFCAGIDITYLATQGFQRRRRAAAELAEPLRELVEALIEFSKPIVAAVNGFAFGFGAALLGLCDIVYASDKAVFQMPYMQIGQTPEGCSSYTFPLVLGTALSSDVLLAGRRLTASEAYSKGLVSQVFWPTSLMGEVIPRVLKMTTCSAKALAMSKALLRQQHKAKLLATNEAECDMLRERWEDKECFRKIKSYVDREGLSS</sequence>
<dbReference type="SUPFAM" id="SSF52096">
    <property type="entry name" value="ClpP/crotonase"/>
    <property type="match status" value="1"/>
</dbReference>
<dbReference type="InterPro" id="IPR001753">
    <property type="entry name" value="Enoyl-CoA_hydra/iso"/>
</dbReference>
<dbReference type="PANTHER" id="PTHR43684">
    <property type="match status" value="1"/>
</dbReference>
<keyword evidence="5" id="KW-1185">Reference proteome</keyword>
<dbReference type="RefSeq" id="XP_035678543.1">
    <property type="nucleotide sequence ID" value="XM_035822650.1"/>
</dbReference>
<dbReference type="Pfam" id="PF00385">
    <property type="entry name" value="Chromo"/>
    <property type="match status" value="1"/>
</dbReference>
<dbReference type="Gene3D" id="1.10.12.10">
    <property type="entry name" value="Lyase 2-enoyl-coa Hydratase, Chain A, domain 2"/>
    <property type="match status" value="1"/>
</dbReference>
<organism evidence="5 6">
    <name type="scientific">Branchiostoma floridae</name>
    <name type="common">Florida lancelet</name>
    <name type="synonym">Amphioxus</name>
    <dbReference type="NCBI Taxonomy" id="7739"/>
    <lineage>
        <taxon>Eukaryota</taxon>
        <taxon>Metazoa</taxon>
        <taxon>Chordata</taxon>
        <taxon>Cephalochordata</taxon>
        <taxon>Leptocardii</taxon>
        <taxon>Amphioxiformes</taxon>
        <taxon>Branchiostomatidae</taxon>
        <taxon>Branchiostoma</taxon>
    </lineage>
</organism>
<feature type="compositionally biased region" description="Basic residues" evidence="3">
    <location>
        <begin position="214"/>
        <end position="233"/>
    </location>
</feature>
<evidence type="ECO:0000256" key="1">
    <source>
        <dbReference type="ARBA" id="ARBA00004123"/>
    </source>
</evidence>
<dbReference type="Gene3D" id="3.90.226.10">
    <property type="entry name" value="2-enoyl-CoA Hydratase, Chain A, domain 1"/>
    <property type="match status" value="1"/>
</dbReference>
<dbReference type="InterPro" id="IPR051053">
    <property type="entry name" value="ECH/Chromodomain_protein"/>
</dbReference>
<feature type="compositionally biased region" description="Basic and acidic residues" evidence="3">
    <location>
        <begin position="439"/>
        <end position="449"/>
    </location>
</feature>
<dbReference type="InterPro" id="IPR023779">
    <property type="entry name" value="Chromodomain_CS"/>
</dbReference>
<accession>A0A9J7LAD0</accession>
<dbReference type="KEGG" id="bfo:118417196"/>
<feature type="region of interest" description="Disordered" evidence="3">
    <location>
        <begin position="380"/>
        <end position="472"/>
    </location>
</feature>
<evidence type="ECO:0000313" key="5">
    <source>
        <dbReference type="Proteomes" id="UP000001554"/>
    </source>
</evidence>
<evidence type="ECO:0000259" key="4">
    <source>
        <dbReference type="PROSITE" id="PS50013"/>
    </source>
</evidence>
<dbReference type="InterPro" id="IPR023780">
    <property type="entry name" value="Chromo_domain"/>
</dbReference>